<accession>A0A5E6YEC1</accession>
<evidence type="ECO:0000256" key="1">
    <source>
        <dbReference type="PIRSR" id="PIRSR019876-1"/>
    </source>
</evidence>
<name>A0A5E6YEC1_PSEFL</name>
<protein>
    <submittedName>
        <fullName evidence="2">Hemophore HasA</fullName>
    </submittedName>
</protein>
<dbReference type="InterPro" id="IPR010495">
    <property type="entry name" value="HasA_haem-bd"/>
</dbReference>
<feature type="binding site" description="axial binding residue" evidence="1">
    <location>
        <position position="32"/>
    </location>
    <ligand>
        <name>heme</name>
        <dbReference type="ChEBI" id="CHEBI:30413"/>
    </ligand>
    <ligandPart>
        <name>Fe</name>
        <dbReference type="ChEBI" id="CHEBI:18248"/>
    </ligandPart>
</feature>
<dbReference type="InterPro" id="IPR036912">
    <property type="entry name" value="HasA_haem-bd_sf"/>
</dbReference>
<dbReference type="Pfam" id="PF06438">
    <property type="entry name" value="HasA"/>
    <property type="match status" value="1"/>
</dbReference>
<dbReference type="GO" id="GO:0046872">
    <property type="term" value="F:metal ion binding"/>
    <property type="evidence" value="ECO:0007669"/>
    <property type="project" value="UniProtKB-KW"/>
</dbReference>
<keyword evidence="1" id="KW-0408">Iron</keyword>
<dbReference type="Proteomes" id="UP000326437">
    <property type="component" value="Unassembled WGS sequence"/>
</dbReference>
<dbReference type="Gene3D" id="3.30.1500.10">
    <property type="entry name" value="Haem-binding HasA"/>
    <property type="match status" value="1"/>
</dbReference>
<organism evidence="2 3">
    <name type="scientific">Pseudomonas fluorescens</name>
    <dbReference type="NCBI Taxonomy" id="294"/>
    <lineage>
        <taxon>Bacteria</taxon>
        <taxon>Pseudomonadati</taxon>
        <taxon>Pseudomonadota</taxon>
        <taxon>Gammaproteobacteria</taxon>
        <taxon>Pseudomonadales</taxon>
        <taxon>Pseudomonadaceae</taxon>
        <taxon>Pseudomonas</taxon>
    </lineage>
</organism>
<dbReference type="EMBL" id="CABVHO010000003">
    <property type="protein sequence ID" value="VVN51980.1"/>
    <property type="molecule type" value="Genomic_DNA"/>
</dbReference>
<keyword evidence="1" id="KW-0349">Heme</keyword>
<dbReference type="AlphaFoldDB" id="A0A5E6YEC1"/>
<gene>
    <name evidence="2" type="primary">hasA</name>
    <name evidence="2" type="ORF">PS685_00798</name>
</gene>
<reference evidence="2 3" key="1">
    <citation type="submission" date="2019-09" db="EMBL/GenBank/DDBJ databases">
        <authorList>
            <person name="Chandra G."/>
            <person name="Truman W A."/>
        </authorList>
    </citation>
    <scope>NUCLEOTIDE SEQUENCE [LARGE SCALE GENOMIC DNA]</scope>
    <source>
        <strain evidence="2">PS685</strain>
    </source>
</reference>
<evidence type="ECO:0000313" key="3">
    <source>
        <dbReference type="Proteomes" id="UP000326437"/>
    </source>
</evidence>
<dbReference type="RefSeq" id="WP_150628301.1">
    <property type="nucleotide sequence ID" value="NZ_CABVHO010000003.1"/>
</dbReference>
<keyword evidence="1" id="KW-0479">Metal-binding</keyword>
<dbReference type="SUPFAM" id="SSF54621">
    <property type="entry name" value="Heme-binding protein A (HasA)"/>
    <property type="match status" value="1"/>
</dbReference>
<dbReference type="OrthoDB" id="6298835at2"/>
<sequence length="209" mass="21244">MTISINYSSFIGSDSIGDVLSDWAQGFKTAGHGLSNTGGFNSGVSAQDGEQYATHGANKSDYAFIAGSDTNNGLHYVYDPKVSAGDNMNHYLWGELDSVSLGEVLTGGSGSAFGLGDYTVSFNGLDLSAASDAGRAGNAVQDVIYGLMKGDVSGLEGVLNNLLSGFGLSTDSTFDQLAAAGLAHADAPLAADISLVGVLDVAQDWALAA</sequence>
<proteinExistence type="predicted"/>
<feature type="binding site" description="axial binding residue" evidence="1">
    <location>
        <position position="76"/>
    </location>
    <ligand>
        <name>heme</name>
        <dbReference type="ChEBI" id="CHEBI:30413"/>
    </ligand>
    <ligandPart>
        <name>Fe</name>
        <dbReference type="ChEBI" id="CHEBI:18248"/>
    </ligandPart>
</feature>
<evidence type="ECO:0000313" key="2">
    <source>
        <dbReference type="EMBL" id="VVN51980.1"/>
    </source>
</evidence>
<dbReference type="PIRSF" id="PIRSF019876">
    <property type="entry name" value="HasA"/>
    <property type="match status" value="1"/>
</dbReference>